<dbReference type="FunFam" id="1.10.10.2830:FF:000001">
    <property type="entry name" value="Chromosome partitioning protein ParB"/>
    <property type="match status" value="1"/>
</dbReference>
<evidence type="ECO:0000256" key="3">
    <source>
        <dbReference type="ARBA" id="ARBA00022829"/>
    </source>
</evidence>
<dbReference type="GO" id="GO:0003677">
    <property type="term" value="F:DNA binding"/>
    <property type="evidence" value="ECO:0007669"/>
    <property type="project" value="UniProtKB-KW"/>
</dbReference>
<dbReference type="Pfam" id="PF02195">
    <property type="entry name" value="ParB_N"/>
    <property type="match status" value="1"/>
</dbReference>
<dbReference type="EMBL" id="SMAA01000001">
    <property type="protein sequence ID" value="TCS81861.1"/>
    <property type="molecule type" value="Genomic_DNA"/>
</dbReference>
<gene>
    <name evidence="6" type="ORF">EDC37_10132</name>
</gene>
<dbReference type="PANTHER" id="PTHR33375">
    <property type="entry name" value="CHROMOSOME-PARTITIONING PROTEIN PARB-RELATED"/>
    <property type="match status" value="1"/>
</dbReference>
<feature type="domain" description="ParB-like N-terminal" evidence="5">
    <location>
        <begin position="29"/>
        <end position="118"/>
    </location>
</feature>
<dbReference type="SUPFAM" id="SSF109709">
    <property type="entry name" value="KorB DNA-binding domain-like"/>
    <property type="match status" value="1"/>
</dbReference>
<dbReference type="GO" id="GO:0009295">
    <property type="term" value="C:nucleoid"/>
    <property type="evidence" value="ECO:0007669"/>
    <property type="project" value="UniProtKB-SubCell"/>
</dbReference>
<dbReference type="Proteomes" id="UP000295188">
    <property type="component" value="Unassembled WGS sequence"/>
</dbReference>
<dbReference type="Gene3D" id="1.10.10.2830">
    <property type="match status" value="1"/>
</dbReference>
<dbReference type="InterPro" id="IPR036086">
    <property type="entry name" value="ParB/Sulfiredoxin_sf"/>
</dbReference>
<reference evidence="6 7" key="1">
    <citation type="submission" date="2019-03" db="EMBL/GenBank/DDBJ databases">
        <title>Genomic Encyclopedia of Type Strains, Phase IV (KMG-IV): sequencing the most valuable type-strain genomes for metagenomic binning, comparative biology and taxonomic classification.</title>
        <authorList>
            <person name="Goeker M."/>
        </authorList>
    </citation>
    <scope>NUCLEOTIDE SEQUENCE [LARGE SCALE GENOMIC DNA]</scope>
    <source>
        <strain evidence="6 7">DSM 20467</strain>
    </source>
</reference>
<evidence type="ECO:0000256" key="1">
    <source>
        <dbReference type="ARBA" id="ARBA00004453"/>
    </source>
</evidence>
<dbReference type="InterPro" id="IPR050336">
    <property type="entry name" value="Chromosome_partition/occlusion"/>
</dbReference>
<dbReference type="GO" id="GO:0045881">
    <property type="term" value="P:positive regulation of sporulation resulting in formation of a cellular spore"/>
    <property type="evidence" value="ECO:0007669"/>
    <property type="project" value="TreeGrafter"/>
</dbReference>
<evidence type="ECO:0000256" key="4">
    <source>
        <dbReference type="ARBA" id="ARBA00023125"/>
    </source>
</evidence>
<evidence type="ECO:0000256" key="2">
    <source>
        <dbReference type="ARBA" id="ARBA00006295"/>
    </source>
</evidence>
<comment type="similarity">
    <text evidence="2">Belongs to the ParB family.</text>
</comment>
<dbReference type="GO" id="GO:0005694">
    <property type="term" value="C:chromosome"/>
    <property type="evidence" value="ECO:0007669"/>
    <property type="project" value="TreeGrafter"/>
</dbReference>
<dbReference type="NCBIfam" id="TIGR00180">
    <property type="entry name" value="parB_part"/>
    <property type="match status" value="1"/>
</dbReference>
<dbReference type="CDD" id="cd16393">
    <property type="entry name" value="SPO0J_N"/>
    <property type="match status" value="1"/>
</dbReference>
<accession>A0A4R3KGR8</accession>
<proteinExistence type="inferred from homology"/>
<dbReference type="AlphaFoldDB" id="A0A4R3KGR8"/>
<dbReference type="Pfam" id="PF17762">
    <property type="entry name" value="HTH_ParB"/>
    <property type="match status" value="1"/>
</dbReference>
<name>A0A4R3KGR8_9FIRM</name>
<evidence type="ECO:0000259" key="5">
    <source>
        <dbReference type="SMART" id="SM00470"/>
    </source>
</evidence>
<keyword evidence="4" id="KW-0238">DNA-binding</keyword>
<organism evidence="6 7">
    <name type="scientific">Pectinatus cerevisiiphilus</name>
    <dbReference type="NCBI Taxonomy" id="86956"/>
    <lineage>
        <taxon>Bacteria</taxon>
        <taxon>Bacillati</taxon>
        <taxon>Bacillota</taxon>
        <taxon>Negativicutes</taxon>
        <taxon>Selenomonadales</taxon>
        <taxon>Selenomonadaceae</taxon>
        <taxon>Pectinatus</taxon>
    </lineage>
</organism>
<dbReference type="RefSeq" id="WP_243642144.1">
    <property type="nucleotide sequence ID" value="NZ_SMAA01000001.1"/>
</dbReference>
<evidence type="ECO:0000313" key="6">
    <source>
        <dbReference type="EMBL" id="TCS81861.1"/>
    </source>
</evidence>
<sequence length="301" mass="34031">MARNTHTGLGKGLGALLKNIETENKEKIEQINVTAIKANPFQPRSNFDETTIVELAQSIEKYGILQPILVKKIVDGYQLISGERRWRACKKAKMSVIPAIVRDCSDKEIAQIALIENLQREDLNAMEEAAAYARLLSETNLTQNELAQYVGKSRSHIANFLRLLHLAKSIQELIIDGSLNMGQAKPLIAIDDEKLQEKTALYIIANDLSARKAENIVKKILQDPAYLDVKRKHIHFSDDIYMADVEEKLTLLLGTKVNIKKGNKKSKIEIEFTSTEDLDRIIEAVMNKTDKKETGEREFFV</sequence>
<dbReference type="FunFam" id="3.90.1530.30:FF:000001">
    <property type="entry name" value="Chromosome partitioning protein ParB"/>
    <property type="match status" value="1"/>
</dbReference>
<dbReference type="InterPro" id="IPR004437">
    <property type="entry name" value="ParB/RepB/Spo0J"/>
</dbReference>
<dbReference type="InterPro" id="IPR057240">
    <property type="entry name" value="ParB_dimer_C"/>
</dbReference>
<evidence type="ECO:0000313" key="7">
    <source>
        <dbReference type="Proteomes" id="UP000295188"/>
    </source>
</evidence>
<comment type="subcellular location">
    <subcellularLocation>
        <location evidence="1">Cytoplasm</location>
        <location evidence="1">Nucleoid</location>
    </subcellularLocation>
</comment>
<dbReference type="Pfam" id="PF23552">
    <property type="entry name" value="ParB_C"/>
    <property type="match status" value="1"/>
</dbReference>
<dbReference type="PANTHER" id="PTHR33375:SF1">
    <property type="entry name" value="CHROMOSOME-PARTITIONING PROTEIN PARB-RELATED"/>
    <property type="match status" value="1"/>
</dbReference>
<dbReference type="InterPro" id="IPR041468">
    <property type="entry name" value="HTH_ParB/Spo0J"/>
</dbReference>
<dbReference type="SMART" id="SM00470">
    <property type="entry name" value="ParB"/>
    <property type="match status" value="1"/>
</dbReference>
<comment type="caution">
    <text evidence="6">The sequence shown here is derived from an EMBL/GenBank/DDBJ whole genome shotgun (WGS) entry which is preliminary data.</text>
</comment>
<keyword evidence="3" id="KW-0159">Chromosome partition</keyword>
<dbReference type="GO" id="GO:0007059">
    <property type="term" value="P:chromosome segregation"/>
    <property type="evidence" value="ECO:0007669"/>
    <property type="project" value="UniProtKB-KW"/>
</dbReference>
<dbReference type="SUPFAM" id="SSF110849">
    <property type="entry name" value="ParB/Sulfiredoxin"/>
    <property type="match status" value="1"/>
</dbReference>
<dbReference type="InterPro" id="IPR003115">
    <property type="entry name" value="ParB_N"/>
</dbReference>
<keyword evidence="7" id="KW-1185">Reference proteome</keyword>
<protein>
    <submittedName>
        <fullName evidence="6">ParB family chromosome partitioning protein</fullName>
    </submittedName>
</protein>
<dbReference type="Gene3D" id="3.90.1530.30">
    <property type="match status" value="1"/>
</dbReference>